<protein>
    <submittedName>
        <fullName evidence="2">Uncharacterized protein</fullName>
    </submittedName>
</protein>
<feature type="region of interest" description="Disordered" evidence="1">
    <location>
        <begin position="72"/>
        <end position="97"/>
    </location>
</feature>
<accession>A0AAV7NCL0</accession>
<proteinExistence type="predicted"/>
<sequence length="97" mass="10616">MSFRSSAPLPTSGRHHVSQAQSEPRSVSGGTPQVRRVTFVLLVSGRYSEFHGGLVQLIRSCEHRLVRRPPLLGLRAAKSRSRGAPSTRSVPYTTGLH</sequence>
<feature type="compositionally biased region" description="Polar residues" evidence="1">
    <location>
        <begin position="84"/>
        <end position="97"/>
    </location>
</feature>
<dbReference type="EMBL" id="JANPWB010000012">
    <property type="protein sequence ID" value="KAJ1112869.1"/>
    <property type="molecule type" value="Genomic_DNA"/>
</dbReference>
<gene>
    <name evidence="2" type="ORF">NDU88_001130</name>
</gene>
<organism evidence="2 3">
    <name type="scientific">Pleurodeles waltl</name>
    <name type="common">Iberian ribbed newt</name>
    <dbReference type="NCBI Taxonomy" id="8319"/>
    <lineage>
        <taxon>Eukaryota</taxon>
        <taxon>Metazoa</taxon>
        <taxon>Chordata</taxon>
        <taxon>Craniata</taxon>
        <taxon>Vertebrata</taxon>
        <taxon>Euteleostomi</taxon>
        <taxon>Amphibia</taxon>
        <taxon>Batrachia</taxon>
        <taxon>Caudata</taxon>
        <taxon>Salamandroidea</taxon>
        <taxon>Salamandridae</taxon>
        <taxon>Pleurodelinae</taxon>
        <taxon>Pleurodeles</taxon>
    </lineage>
</organism>
<feature type="compositionally biased region" description="Polar residues" evidence="1">
    <location>
        <begin position="18"/>
        <end position="30"/>
    </location>
</feature>
<name>A0AAV7NCL0_PLEWA</name>
<evidence type="ECO:0000256" key="1">
    <source>
        <dbReference type="SAM" id="MobiDB-lite"/>
    </source>
</evidence>
<dbReference type="AlphaFoldDB" id="A0AAV7NCL0"/>
<keyword evidence="3" id="KW-1185">Reference proteome</keyword>
<dbReference type="Proteomes" id="UP001066276">
    <property type="component" value="Chromosome 8"/>
</dbReference>
<evidence type="ECO:0000313" key="2">
    <source>
        <dbReference type="EMBL" id="KAJ1112869.1"/>
    </source>
</evidence>
<comment type="caution">
    <text evidence="2">The sequence shown here is derived from an EMBL/GenBank/DDBJ whole genome shotgun (WGS) entry which is preliminary data.</text>
</comment>
<feature type="region of interest" description="Disordered" evidence="1">
    <location>
        <begin position="1"/>
        <end position="30"/>
    </location>
</feature>
<evidence type="ECO:0000313" key="3">
    <source>
        <dbReference type="Proteomes" id="UP001066276"/>
    </source>
</evidence>
<reference evidence="2" key="1">
    <citation type="journal article" date="2022" name="bioRxiv">
        <title>Sequencing and chromosome-scale assembly of the giantPleurodeles waltlgenome.</title>
        <authorList>
            <person name="Brown T."/>
            <person name="Elewa A."/>
            <person name="Iarovenko S."/>
            <person name="Subramanian E."/>
            <person name="Araus A.J."/>
            <person name="Petzold A."/>
            <person name="Susuki M."/>
            <person name="Suzuki K.-i.T."/>
            <person name="Hayashi T."/>
            <person name="Toyoda A."/>
            <person name="Oliveira C."/>
            <person name="Osipova E."/>
            <person name="Leigh N.D."/>
            <person name="Simon A."/>
            <person name="Yun M.H."/>
        </authorList>
    </citation>
    <scope>NUCLEOTIDE SEQUENCE</scope>
    <source>
        <strain evidence="2">20211129_DDA</strain>
        <tissue evidence="2">Liver</tissue>
    </source>
</reference>